<dbReference type="InterPro" id="IPR001309">
    <property type="entry name" value="Pept_C14_p20"/>
</dbReference>
<dbReference type="SUPFAM" id="SSF52129">
    <property type="entry name" value="Caspase-like"/>
    <property type="match status" value="1"/>
</dbReference>
<sequence length="268" mass="29995">MESNSEKTGEAKEAKEVKEAKEPQESETECDSVLCASSEASANEVDGLLFKNPKSYIQKNVTYTDLSPLSEVYNMNHKQRGVAIIFNHERIKKMTPRWGSKKDVIELEDTFKTMGFAVRVYQDPTLESISKILQSSAEEDYTDMDCLIVVAMSHGHSDCLYSSDNNIYPVNILWTSFTNNRCPSLAGKPKLFFIQACRGSDLDSGMQMVHQTDSVGCTYSLPIYADILVAYSTYEGTLQGAETELADPRSTLDDDFRDSPSRSQLRVV</sequence>
<accession>A0ABP1PE14</accession>
<feature type="compositionally biased region" description="Basic and acidic residues" evidence="2">
    <location>
        <begin position="1"/>
        <end position="24"/>
    </location>
</feature>
<feature type="region of interest" description="Disordered" evidence="2">
    <location>
        <begin position="1"/>
        <end position="32"/>
    </location>
</feature>
<dbReference type="PRINTS" id="PR00376">
    <property type="entry name" value="IL1BCENZYME"/>
</dbReference>
<dbReference type="InterPro" id="IPR002398">
    <property type="entry name" value="Pept_C14"/>
</dbReference>
<evidence type="ECO:0000313" key="5">
    <source>
        <dbReference type="Proteomes" id="UP001642520"/>
    </source>
</evidence>
<dbReference type="PANTHER" id="PTHR10454:SF232">
    <property type="entry name" value="AT03047P-RELATED"/>
    <property type="match status" value="1"/>
</dbReference>
<keyword evidence="5" id="KW-1185">Reference proteome</keyword>
<dbReference type="Pfam" id="PF00656">
    <property type="entry name" value="Peptidase_C14"/>
    <property type="match status" value="1"/>
</dbReference>
<comment type="similarity">
    <text evidence="1">Belongs to the peptidase C14A family.</text>
</comment>
<evidence type="ECO:0000259" key="3">
    <source>
        <dbReference type="PROSITE" id="PS50208"/>
    </source>
</evidence>
<reference evidence="4 5" key="1">
    <citation type="submission" date="2024-08" db="EMBL/GenBank/DDBJ databases">
        <authorList>
            <person name="Will J Nash"/>
            <person name="Angela Man"/>
            <person name="Seanna McTaggart"/>
            <person name="Kendall Baker"/>
            <person name="Tom Barker"/>
            <person name="Leah Catchpole"/>
            <person name="Alex Durrant"/>
            <person name="Karim Gharbi"/>
            <person name="Naomi Irish"/>
            <person name="Gemy Kaithakottil"/>
            <person name="Debby Ku"/>
            <person name="Aaliyah Providence"/>
            <person name="Felix Shaw"/>
            <person name="David Swarbreck"/>
            <person name="Chris Watkins"/>
            <person name="Ann M. McCartney"/>
            <person name="Giulio Formenti"/>
            <person name="Alice Mouton"/>
            <person name="Noel Vella"/>
            <person name="Bjorn M von Reumont"/>
            <person name="Adriana Vella"/>
            <person name="Wilfried Haerty"/>
        </authorList>
    </citation>
    <scope>NUCLEOTIDE SEQUENCE [LARGE SCALE GENOMIC DNA]</scope>
</reference>
<dbReference type="EMBL" id="CAXAJV020001301">
    <property type="protein sequence ID" value="CAL7951455.1"/>
    <property type="molecule type" value="Genomic_DNA"/>
</dbReference>
<dbReference type="Gene3D" id="3.40.50.1460">
    <property type="match status" value="1"/>
</dbReference>
<proteinExistence type="inferred from homology"/>
<dbReference type="InterPro" id="IPR011600">
    <property type="entry name" value="Pept_C14_caspase"/>
</dbReference>
<gene>
    <name evidence="4" type="ORF">XYLVIOL_LOCUS10525</name>
</gene>
<dbReference type="InterPro" id="IPR015917">
    <property type="entry name" value="Pept_C14A"/>
</dbReference>
<feature type="compositionally biased region" description="Basic and acidic residues" evidence="2">
    <location>
        <begin position="249"/>
        <end position="260"/>
    </location>
</feature>
<dbReference type="Proteomes" id="UP001642520">
    <property type="component" value="Unassembled WGS sequence"/>
</dbReference>
<dbReference type="InterPro" id="IPR029030">
    <property type="entry name" value="Caspase-like_dom_sf"/>
</dbReference>
<organism evidence="4 5">
    <name type="scientific">Xylocopa violacea</name>
    <name type="common">Violet carpenter bee</name>
    <name type="synonym">Apis violacea</name>
    <dbReference type="NCBI Taxonomy" id="135666"/>
    <lineage>
        <taxon>Eukaryota</taxon>
        <taxon>Metazoa</taxon>
        <taxon>Ecdysozoa</taxon>
        <taxon>Arthropoda</taxon>
        <taxon>Hexapoda</taxon>
        <taxon>Insecta</taxon>
        <taxon>Pterygota</taxon>
        <taxon>Neoptera</taxon>
        <taxon>Endopterygota</taxon>
        <taxon>Hymenoptera</taxon>
        <taxon>Apocrita</taxon>
        <taxon>Aculeata</taxon>
        <taxon>Apoidea</taxon>
        <taxon>Anthophila</taxon>
        <taxon>Apidae</taxon>
        <taxon>Xylocopa</taxon>
        <taxon>Xylocopa</taxon>
    </lineage>
</organism>
<feature type="domain" description="Caspase family p20" evidence="3">
    <location>
        <begin position="79"/>
        <end position="201"/>
    </location>
</feature>
<dbReference type="PROSITE" id="PS01122">
    <property type="entry name" value="CASPASE_CYS"/>
    <property type="match status" value="1"/>
</dbReference>
<dbReference type="PROSITE" id="PS50208">
    <property type="entry name" value="CASPASE_P20"/>
    <property type="match status" value="1"/>
</dbReference>
<evidence type="ECO:0000256" key="1">
    <source>
        <dbReference type="ARBA" id="ARBA00010134"/>
    </source>
</evidence>
<dbReference type="InterPro" id="IPR033139">
    <property type="entry name" value="Caspase_cys_AS"/>
</dbReference>
<evidence type="ECO:0000313" key="4">
    <source>
        <dbReference type="EMBL" id="CAL7951455.1"/>
    </source>
</evidence>
<dbReference type="PANTHER" id="PTHR10454">
    <property type="entry name" value="CASPASE"/>
    <property type="match status" value="1"/>
</dbReference>
<name>A0ABP1PE14_XYLVO</name>
<feature type="region of interest" description="Disordered" evidence="2">
    <location>
        <begin position="249"/>
        <end position="268"/>
    </location>
</feature>
<protein>
    <recommendedName>
        <fullName evidence="3">Caspase family p20 domain-containing protein</fullName>
    </recommendedName>
</protein>
<dbReference type="SMART" id="SM00115">
    <property type="entry name" value="CASc"/>
    <property type="match status" value="1"/>
</dbReference>
<comment type="caution">
    <text evidence="4">The sequence shown here is derived from an EMBL/GenBank/DDBJ whole genome shotgun (WGS) entry which is preliminary data.</text>
</comment>
<evidence type="ECO:0000256" key="2">
    <source>
        <dbReference type="SAM" id="MobiDB-lite"/>
    </source>
</evidence>